<evidence type="ECO:0000313" key="5">
    <source>
        <dbReference type="Proteomes" id="UP000184330"/>
    </source>
</evidence>
<name>A0A1L7WCJ4_9HELO</name>
<keyword evidence="2" id="KW-0812">Transmembrane</keyword>
<dbReference type="AlphaFoldDB" id="A0A1L7WCJ4"/>
<dbReference type="GO" id="GO:0005783">
    <property type="term" value="C:endoplasmic reticulum"/>
    <property type="evidence" value="ECO:0007669"/>
    <property type="project" value="TreeGrafter"/>
</dbReference>
<protein>
    <recommendedName>
        <fullName evidence="3">DUF1746 domain-containing protein</fullName>
    </recommendedName>
</protein>
<keyword evidence="2" id="KW-0472">Membrane</keyword>
<dbReference type="STRING" id="576137.A0A1L7WCJ4"/>
<feature type="compositionally biased region" description="Basic and acidic residues" evidence="1">
    <location>
        <begin position="258"/>
        <end position="269"/>
    </location>
</feature>
<evidence type="ECO:0000313" key="4">
    <source>
        <dbReference type="EMBL" id="CZR50515.1"/>
    </source>
</evidence>
<dbReference type="Proteomes" id="UP000184330">
    <property type="component" value="Unassembled WGS sequence"/>
</dbReference>
<dbReference type="InterPro" id="IPR013715">
    <property type="entry name" value="DUF1746"/>
</dbReference>
<feature type="transmembrane region" description="Helical" evidence="2">
    <location>
        <begin position="69"/>
        <end position="93"/>
    </location>
</feature>
<feature type="region of interest" description="Disordered" evidence="1">
    <location>
        <begin position="1"/>
        <end position="46"/>
    </location>
</feature>
<dbReference type="GO" id="GO:0032933">
    <property type="term" value="P:SREBP signaling pathway"/>
    <property type="evidence" value="ECO:0007669"/>
    <property type="project" value="InterPro"/>
</dbReference>
<dbReference type="PANTHER" id="PTHR39405">
    <property type="entry name" value="DSC E3 UBIQUITIN LIGASE COMPLEX SUBUNIT 4"/>
    <property type="match status" value="1"/>
</dbReference>
<dbReference type="Pfam" id="PF08508">
    <property type="entry name" value="DUF1746"/>
    <property type="match status" value="1"/>
</dbReference>
<keyword evidence="2" id="KW-1133">Transmembrane helix</keyword>
<evidence type="ECO:0000259" key="3">
    <source>
        <dbReference type="Pfam" id="PF08508"/>
    </source>
</evidence>
<feature type="domain" description="DUF1746" evidence="3">
    <location>
        <begin position="66"/>
        <end position="180"/>
    </location>
</feature>
<reference evidence="4 5" key="1">
    <citation type="submission" date="2016-03" db="EMBL/GenBank/DDBJ databases">
        <authorList>
            <person name="Ploux O."/>
        </authorList>
    </citation>
    <scope>NUCLEOTIDE SEQUENCE [LARGE SCALE GENOMIC DNA]</scope>
    <source>
        <strain evidence="4 5">UAMH 11012</strain>
    </source>
</reference>
<accession>A0A1L7WCJ4</accession>
<dbReference type="PANTHER" id="PTHR39405:SF1">
    <property type="entry name" value="DSC E3 UBIQUITIN LIGASE COMPLEX SUBUNIT 4"/>
    <property type="match status" value="1"/>
</dbReference>
<evidence type="ECO:0000256" key="2">
    <source>
        <dbReference type="SAM" id="Phobius"/>
    </source>
</evidence>
<feature type="region of interest" description="Disordered" evidence="1">
    <location>
        <begin position="199"/>
        <end position="283"/>
    </location>
</feature>
<evidence type="ECO:0000256" key="1">
    <source>
        <dbReference type="SAM" id="MobiDB-lite"/>
    </source>
</evidence>
<proteinExistence type="predicted"/>
<dbReference type="InterPro" id="IPR038967">
    <property type="entry name" value="Dsc4-like"/>
</dbReference>
<feature type="compositionally biased region" description="Polar residues" evidence="1">
    <location>
        <begin position="1"/>
        <end position="23"/>
    </location>
</feature>
<dbReference type="GO" id="GO:0044695">
    <property type="term" value="C:Dsc E3 ubiquitin ligase complex"/>
    <property type="evidence" value="ECO:0007669"/>
    <property type="project" value="InterPro"/>
</dbReference>
<dbReference type="EMBL" id="FJOG01000001">
    <property type="protein sequence ID" value="CZR50515.1"/>
    <property type="molecule type" value="Genomic_DNA"/>
</dbReference>
<gene>
    <name evidence="4" type="ORF">PAC_00388</name>
</gene>
<sequence>MNNDSTPTDLPRTDTSANTSANASGEIVEPAPPPPARVENATSPAQKRVLARTRKRHEFVSNLMTNLDILIYVELSIVYYMDCSLFRLLLRVFNQMMFLTPKPNFIPPAPQHRPYIGAIFGPNLICILLHIFTARSEAGEAMRGYLHGGVIIDLIGQKGPTSKIHLVLLDLLILGLQCFMLSVHVERERLTKITAALSAGSPLPTSDQPRAEVVAAQDHDSEEQGIMRDGVTDNDGIELQPIPPRNQETTVSGSGAVDTERNEERERLLAEPPPRTEEEEEDDTGLDIFWAGTVVLADFHVVHNLRRQWQDYGAATESAIQTIGFSAEFNALAANRRLNAASARFQRQVGGLG</sequence>
<organism evidence="4 5">
    <name type="scientific">Phialocephala subalpina</name>
    <dbReference type="NCBI Taxonomy" id="576137"/>
    <lineage>
        <taxon>Eukaryota</taxon>
        <taxon>Fungi</taxon>
        <taxon>Dikarya</taxon>
        <taxon>Ascomycota</taxon>
        <taxon>Pezizomycotina</taxon>
        <taxon>Leotiomycetes</taxon>
        <taxon>Helotiales</taxon>
        <taxon>Mollisiaceae</taxon>
        <taxon>Phialocephala</taxon>
        <taxon>Phialocephala fortinii species complex</taxon>
    </lineage>
</organism>
<dbReference type="OrthoDB" id="5428737at2759"/>
<keyword evidence="5" id="KW-1185">Reference proteome</keyword>